<dbReference type="EMBL" id="SSTE01011134">
    <property type="protein sequence ID" value="KAA0051739.1"/>
    <property type="molecule type" value="Genomic_DNA"/>
</dbReference>
<accession>A0A5A7UE21</accession>
<dbReference type="AlphaFoldDB" id="A0A5A7UE21"/>
<comment type="caution">
    <text evidence="2">The sequence shown here is derived from an EMBL/GenBank/DDBJ whole genome shotgun (WGS) entry which is preliminary data.</text>
</comment>
<protein>
    <recommendedName>
        <fullName evidence="6">NBS-LRR type resistance protein</fullName>
    </recommendedName>
</protein>
<feature type="compositionally biased region" description="Basic and acidic residues" evidence="1">
    <location>
        <begin position="146"/>
        <end position="155"/>
    </location>
</feature>
<feature type="region of interest" description="Disordered" evidence="1">
    <location>
        <begin position="146"/>
        <end position="189"/>
    </location>
</feature>
<dbReference type="Proteomes" id="UP000321393">
    <property type="component" value="Unassembled WGS sequence"/>
</dbReference>
<name>A0A5A7UE21_CUCMM</name>
<evidence type="ECO:0000313" key="4">
    <source>
        <dbReference type="Proteomes" id="UP000321393"/>
    </source>
</evidence>
<evidence type="ECO:0000313" key="3">
    <source>
        <dbReference type="EMBL" id="TYK11556.1"/>
    </source>
</evidence>
<proteinExistence type="predicted"/>
<evidence type="ECO:0000313" key="5">
    <source>
        <dbReference type="Proteomes" id="UP000321947"/>
    </source>
</evidence>
<feature type="compositionally biased region" description="Basic residues" evidence="1">
    <location>
        <begin position="156"/>
        <end position="166"/>
    </location>
</feature>
<evidence type="ECO:0000313" key="2">
    <source>
        <dbReference type="EMBL" id="KAA0051739.1"/>
    </source>
</evidence>
<gene>
    <name evidence="3" type="ORF">E5676_scaffold952G00170</name>
    <name evidence="2" type="ORF">E6C27_scaffold60G001290</name>
</gene>
<dbReference type="Proteomes" id="UP000321947">
    <property type="component" value="Unassembled WGS sequence"/>
</dbReference>
<organism evidence="2 4">
    <name type="scientific">Cucumis melo var. makuwa</name>
    <name type="common">Oriental melon</name>
    <dbReference type="NCBI Taxonomy" id="1194695"/>
    <lineage>
        <taxon>Eukaryota</taxon>
        <taxon>Viridiplantae</taxon>
        <taxon>Streptophyta</taxon>
        <taxon>Embryophyta</taxon>
        <taxon>Tracheophyta</taxon>
        <taxon>Spermatophyta</taxon>
        <taxon>Magnoliopsida</taxon>
        <taxon>eudicotyledons</taxon>
        <taxon>Gunneridae</taxon>
        <taxon>Pentapetalae</taxon>
        <taxon>rosids</taxon>
        <taxon>fabids</taxon>
        <taxon>Cucurbitales</taxon>
        <taxon>Cucurbitaceae</taxon>
        <taxon>Benincaseae</taxon>
        <taxon>Cucumis</taxon>
    </lineage>
</organism>
<reference evidence="4 5" key="1">
    <citation type="submission" date="2019-08" db="EMBL/GenBank/DDBJ databases">
        <title>Draft genome sequences of two oriental melons (Cucumis melo L. var makuwa).</title>
        <authorList>
            <person name="Kwon S.-Y."/>
        </authorList>
    </citation>
    <scope>NUCLEOTIDE SEQUENCE [LARGE SCALE GENOMIC DNA]</scope>
    <source>
        <strain evidence="5">cv. Chang Bougi</strain>
        <strain evidence="4">cv. SW 3</strain>
        <tissue evidence="2">Leaf</tissue>
    </source>
</reference>
<evidence type="ECO:0008006" key="6">
    <source>
        <dbReference type="Google" id="ProtNLM"/>
    </source>
</evidence>
<dbReference type="EMBL" id="SSTD01010708">
    <property type="protein sequence ID" value="TYK11556.1"/>
    <property type="molecule type" value="Genomic_DNA"/>
</dbReference>
<evidence type="ECO:0000256" key="1">
    <source>
        <dbReference type="SAM" id="MobiDB-lite"/>
    </source>
</evidence>
<sequence>MSLVIPKDTRISLVIPKDTPISLVIPNDPHISLVIPKDAHISLVIPKDTHISKVHYPIEEANCYPLVYTKPSTTVTLGQRSYYNFVIGFASQTDRLIEDGSGRVSWLARFESLEDEATTVDWFFGERRRWRFADDARRSDDRLLRRKTTSDDKSRKGPRRGSRLRGYRGSGRYGGRPKSKGAGERKLPHAADDVRLRLCRTTVGRGK</sequence>